<feature type="region of interest" description="Disordered" evidence="1">
    <location>
        <begin position="91"/>
        <end position="111"/>
    </location>
</feature>
<sequence length="111" mass="11766">MQRERGRSAVCSSRRRTGRELVAVLDVRSVSKCLGAISAVLDISFAVAAGAVVGLIGCQFLQRRIPAFFGFSDAGVAGLLPAGTGIRRRIEDGSADTGFGREQPLRTKQNS</sequence>
<evidence type="ECO:0000313" key="4">
    <source>
        <dbReference type="Proteomes" id="UP000245698"/>
    </source>
</evidence>
<gene>
    <name evidence="3" type="ORF">BQ8482_380152</name>
</gene>
<keyword evidence="2" id="KW-0472">Membrane</keyword>
<keyword evidence="2" id="KW-0812">Transmembrane</keyword>
<protein>
    <submittedName>
        <fullName evidence="3">Uncharacterized protein</fullName>
    </submittedName>
</protein>
<proteinExistence type="predicted"/>
<keyword evidence="4" id="KW-1185">Reference proteome</keyword>
<organism evidence="3 4">
    <name type="scientific">Mesorhizobium delmotii</name>
    <dbReference type="NCBI Taxonomy" id="1631247"/>
    <lineage>
        <taxon>Bacteria</taxon>
        <taxon>Pseudomonadati</taxon>
        <taxon>Pseudomonadota</taxon>
        <taxon>Alphaproteobacteria</taxon>
        <taxon>Hyphomicrobiales</taxon>
        <taxon>Phyllobacteriaceae</taxon>
        <taxon>Mesorhizobium</taxon>
    </lineage>
</organism>
<feature type="transmembrane region" description="Helical" evidence="2">
    <location>
        <begin position="34"/>
        <end position="56"/>
    </location>
</feature>
<dbReference type="EMBL" id="FUIG01000046">
    <property type="protein sequence ID" value="SJM33969.1"/>
    <property type="molecule type" value="Genomic_DNA"/>
</dbReference>
<evidence type="ECO:0000256" key="1">
    <source>
        <dbReference type="SAM" id="MobiDB-lite"/>
    </source>
</evidence>
<name>A0A2P9AS32_9HYPH</name>
<reference evidence="4" key="1">
    <citation type="submission" date="2016-12" db="EMBL/GenBank/DDBJ databases">
        <authorList>
            <person name="Brunel B."/>
        </authorList>
    </citation>
    <scope>NUCLEOTIDE SEQUENCE [LARGE SCALE GENOMIC DNA]</scope>
</reference>
<dbReference type="Proteomes" id="UP000245698">
    <property type="component" value="Unassembled WGS sequence"/>
</dbReference>
<accession>A0A2P9AS32</accession>
<evidence type="ECO:0000313" key="3">
    <source>
        <dbReference type="EMBL" id="SJM33969.1"/>
    </source>
</evidence>
<dbReference type="AlphaFoldDB" id="A0A2P9AS32"/>
<keyword evidence="2" id="KW-1133">Transmembrane helix</keyword>
<evidence type="ECO:0000256" key="2">
    <source>
        <dbReference type="SAM" id="Phobius"/>
    </source>
</evidence>